<dbReference type="Gene3D" id="3.40.50.1820">
    <property type="entry name" value="alpha/beta hydrolase"/>
    <property type="match status" value="1"/>
</dbReference>
<dbReference type="PANTHER" id="PTHR43433:SF5">
    <property type="entry name" value="AB HYDROLASE-1 DOMAIN-CONTAINING PROTEIN"/>
    <property type="match status" value="1"/>
</dbReference>
<evidence type="ECO:0000259" key="1">
    <source>
        <dbReference type="Pfam" id="PF00561"/>
    </source>
</evidence>
<name>A0ABQ4BDD1_9ACTN</name>
<evidence type="ECO:0000313" key="2">
    <source>
        <dbReference type="EMBL" id="GIE68691.1"/>
    </source>
</evidence>
<comment type="caution">
    <text evidence="2">The sequence shown here is derived from an EMBL/GenBank/DDBJ whole genome shotgun (WGS) entry which is preliminary data.</text>
</comment>
<proteinExistence type="predicted"/>
<organism evidence="2 3">
    <name type="scientific">Actinoplanes palleronii</name>
    <dbReference type="NCBI Taxonomy" id="113570"/>
    <lineage>
        <taxon>Bacteria</taxon>
        <taxon>Bacillati</taxon>
        <taxon>Actinomycetota</taxon>
        <taxon>Actinomycetes</taxon>
        <taxon>Micromonosporales</taxon>
        <taxon>Micromonosporaceae</taxon>
        <taxon>Actinoplanes</taxon>
    </lineage>
</organism>
<accession>A0ABQ4BDD1</accession>
<dbReference type="PANTHER" id="PTHR43433">
    <property type="entry name" value="HYDROLASE, ALPHA/BETA FOLD FAMILY PROTEIN"/>
    <property type="match status" value="1"/>
</dbReference>
<gene>
    <name evidence="2" type="ORF">Apa02nite_047990</name>
</gene>
<protein>
    <recommendedName>
        <fullName evidence="1">AB hydrolase-1 domain-containing protein</fullName>
    </recommendedName>
</protein>
<evidence type="ECO:0000313" key="3">
    <source>
        <dbReference type="Proteomes" id="UP000624709"/>
    </source>
</evidence>
<reference evidence="2 3" key="1">
    <citation type="submission" date="2021-01" db="EMBL/GenBank/DDBJ databases">
        <title>Whole genome shotgun sequence of Actinoplanes palleronii NBRC 14916.</title>
        <authorList>
            <person name="Komaki H."/>
            <person name="Tamura T."/>
        </authorList>
    </citation>
    <scope>NUCLEOTIDE SEQUENCE [LARGE SCALE GENOMIC DNA]</scope>
    <source>
        <strain evidence="2 3">NBRC 14916</strain>
    </source>
</reference>
<feature type="domain" description="AB hydrolase-1" evidence="1">
    <location>
        <begin position="28"/>
        <end position="276"/>
    </location>
</feature>
<dbReference type="EMBL" id="BOMS01000073">
    <property type="protein sequence ID" value="GIE68691.1"/>
    <property type="molecule type" value="Genomic_DNA"/>
</dbReference>
<dbReference type="InterPro" id="IPR000073">
    <property type="entry name" value="AB_hydrolase_1"/>
</dbReference>
<dbReference type="InterPro" id="IPR050471">
    <property type="entry name" value="AB_hydrolase"/>
</dbReference>
<sequence length="301" mass="32259">MGLVVTETMMPVNGIQVCLETFGERTEPPLLLLAGEASSMDWWDDEFCRRLAAGGRFVIRYDHRDTGRSTPFPAGATYSGVDLMNDALGVLDALGVPAAHLVGLSLGGALAQRIAVEHPHRVLTLTLIATSAGLGPDAMPVLAGVGAVAVRTVPATEVRVRTATDEVDWSNRRSAVAGIIAEVRARGGPFTPDEPQLRRLAERVYDRSADLAAARLNHRCAGYGPPVRDRLAAIDVPTLILHGTLDQRFPSEHPRELARVIPGSRLVWLEGVGHEVPPRAVWAQVLTEILGEPAEPLSPAP</sequence>
<keyword evidence="3" id="KW-1185">Reference proteome</keyword>
<dbReference type="InterPro" id="IPR029058">
    <property type="entry name" value="AB_hydrolase_fold"/>
</dbReference>
<dbReference type="SUPFAM" id="SSF53474">
    <property type="entry name" value="alpha/beta-Hydrolases"/>
    <property type="match status" value="1"/>
</dbReference>
<dbReference type="Proteomes" id="UP000624709">
    <property type="component" value="Unassembled WGS sequence"/>
</dbReference>
<dbReference type="Pfam" id="PF00561">
    <property type="entry name" value="Abhydrolase_1"/>
    <property type="match status" value="1"/>
</dbReference>